<evidence type="ECO:0000313" key="1">
    <source>
        <dbReference type="Proteomes" id="UP000095287"/>
    </source>
</evidence>
<sequence>MAFDASSFGPLNATSPVDVCSPQSNGLTTTCHIDFAPATHLEDYGTLTMYHQPQAVGRSSAPVSAMPFQGHPVFSYWNSEHYVNTNAFDDIRQQAVYQPQYAHY</sequence>
<organism evidence="1 2">
    <name type="scientific">Steinernema glaseri</name>
    <dbReference type="NCBI Taxonomy" id="37863"/>
    <lineage>
        <taxon>Eukaryota</taxon>
        <taxon>Metazoa</taxon>
        <taxon>Ecdysozoa</taxon>
        <taxon>Nematoda</taxon>
        <taxon>Chromadorea</taxon>
        <taxon>Rhabditida</taxon>
        <taxon>Tylenchina</taxon>
        <taxon>Panagrolaimomorpha</taxon>
        <taxon>Strongyloidoidea</taxon>
        <taxon>Steinernematidae</taxon>
        <taxon>Steinernema</taxon>
    </lineage>
</organism>
<dbReference type="AlphaFoldDB" id="A0A1I7YZ13"/>
<evidence type="ECO:0000313" key="2">
    <source>
        <dbReference type="WBParaSite" id="L893_g2096.t1"/>
    </source>
</evidence>
<keyword evidence="1" id="KW-1185">Reference proteome</keyword>
<protein>
    <submittedName>
        <fullName evidence="2">Uncharacterized protein</fullName>
    </submittedName>
</protein>
<reference evidence="2" key="1">
    <citation type="submission" date="2016-11" db="UniProtKB">
        <authorList>
            <consortium name="WormBaseParasite"/>
        </authorList>
    </citation>
    <scope>IDENTIFICATION</scope>
</reference>
<proteinExistence type="predicted"/>
<accession>A0A1I7YZ13</accession>
<dbReference type="WBParaSite" id="L893_g2096.t1">
    <property type="protein sequence ID" value="L893_g2096.t1"/>
    <property type="gene ID" value="L893_g2096"/>
</dbReference>
<name>A0A1I7YZ13_9BILA</name>
<dbReference type="Proteomes" id="UP000095287">
    <property type="component" value="Unplaced"/>
</dbReference>